<reference evidence="3" key="1">
    <citation type="journal article" date="2019" name="Int. J. Syst. Evol. Microbiol.">
        <title>The Global Catalogue of Microorganisms (GCM) 10K type strain sequencing project: providing services to taxonomists for standard genome sequencing and annotation.</title>
        <authorList>
            <consortium name="The Broad Institute Genomics Platform"/>
            <consortium name="The Broad Institute Genome Sequencing Center for Infectious Disease"/>
            <person name="Wu L."/>
            <person name="Ma J."/>
        </authorList>
    </citation>
    <scope>NUCLEOTIDE SEQUENCE [LARGE SCALE GENOMIC DNA]</scope>
    <source>
        <strain evidence="3">CCUG 55609</strain>
    </source>
</reference>
<accession>A0ABW3YWG9</accession>
<sequence>MKPSYALTLLAGGFLSSGYHTMGNGEVTSLFFFLGVVSLGAAALISTEMGL</sequence>
<proteinExistence type="predicted"/>
<keyword evidence="1" id="KW-0472">Membrane</keyword>
<evidence type="ECO:0000313" key="3">
    <source>
        <dbReference type="Proteomes" id="UP001597173"/>
    </source>
</evidence>
<gene>
    <name evidence="2" type="ORF">ACFQ33_10195</name>
</gene>
<evidence type="ECO:0008006" key="4">
    <source>
        <dbReference type="Google" id="ProtNLM"/>
    </source>
</evidence>
<keyword evidence="1" id="KW-0812">Transmembrane</keyword>
<comment type="caution">
    <text evidence="2">The sequence shown here is derived from an EMBL/GenBank/DDBJ whole genome shotgun (WGS) entry which is preliminary data.</text>
</comment>
<name>A0ABW3YWG9_MYCRA</name>
<organism evidence="2 3">
    <name type="scientific">Mycoplana ramosa</name>
    <name type="common">Mycoplana bullata</name>
    <dbReference type="NCBI Taxonomy" id="40837"/>
    <lineage>
        <taxon>Bacteria</taxon>
        <taxon>Pseudomonadati</taxon>
        <taxon>Pseudomonadota</taxon>
        <taxon>Alphaproteobacteria</taxon>
        <taxon>Hyphomicrobiales</taxon>
        <taxon>Rhizobiaceae</taxon>
        <taxon>Mycoplana</taxon>
    </lineage>
</organism>
<dbReference type="RefSeq" id="WP_374838418.1">
    <property type="nucleotide sequence ID" value="NZ_JBHEEW010000007.1"/>
</dbReference>
<evidence type="ECO:0000256" key="1">
    <source>
        <dbReference type="SAM" id="Phobius"/>
    </source>
</evidence>
<dbReference type="EMBL" id="JBHTNF010000005">
    <property type="protein sequence ID" value="MFD1328260.1"/>
    <property type="molecule type" value="Genomic_DNA"/>
</dbReference>
<evidence type="ECO:0000313" key="2">
    <source>
        <dbReference type="EMBL" id="MFD1328260.1"/>
    </source>
</evidence>
<dbReference type="Proteomes" id="UP001597173">
    <property type="component" value="Unassembled WGS sequence"/>
</dbReference>
<keyword evidence="3" id="KW-1185">Reference proteome</keyword>
<keyword evidence="1" id="KW-1133">Transmembrane helix</keyword>
<feature type="transmembrane region" description="Helical" evidence="1">
    <location>
        <begin position="28"/>
        <end position="47"/>
    </location>
</feature>
<protein>
    <recommendedName>
        <fullName evidence="4">NADH dehydrogenase subunit 6</fullName>
    </recommendedName>
</protein>